<organism evidence="2 3">
    <name type="scientific">Candidatus Vagococcus giribetii</name>
    <dbReference type="NCBI Taxonomy" id="2230876"/>
    <lineage>
        <taxon>Bacteria</taxon>
        <taxon>Bacillati</taxon>
        <taxon>Bacillota</taxon>
        <taxon>Bacilli</taxon>
        <taxon>Lactobacillales</taxon>
        <taxon>Enterococcaceae</taxon>
        <taxon>Vagococcus</taxon>
    </lineage>
</organism>
<comment type="caution">
    <text evidence="2">The sequence shown here is derived from an EMBL/GenBank/DDBJ whole genome shotgun (WGS) entry which is preliminary data.</text>
</comment>
<dbReference type="EMBL" id="JAFLVX010000002">
    <property type="protein sequence ID" value="MBO0475461.1"/>
    <property type="molecule type" value="Genomic_DNA"/>
</dbReference>
<evidence type="ECO:0000313" key="3">
    <source>
        <dbReference type="Proteomes" id="UP000664857"/>
    </source>
</evidence>
<sequence>MKRFGISIIIIILMVISVFVGKLEWFLIGFSAIVFVYLVFHSEKIEDGEIKDIVPIVLAMFTLIFSLYSAIQVPTIEKKKMYRMAEANASYIQEASNHLVDIFNSDKDVINKWNWESYVKNVKSYQEDLERDIDISKLDENSFKNIMLLRREMDNYISILDYCTMYLDAENIAKNKEVNYQVPKDVKDNISDTFETMSDDIVEYNKEIGKKGDLNRTKAK</sequence>
<feature type="transmembrane region" description="Helical" evidence="1">
    <location>
        <begin position="52"/>
        <end position="71"/>
    </location>
</feature>
<proteinExistence type="predicted"/>
<keyword evidence="1" id="KW-0812">Transmembrane</keyword>
<evidence type="ECO:0008006" key="4">
    <source>
        <dbReference type="Google" id="ProtNLM"/>
    </source>
</evidence>
<evidence type="ECO:0000313" key="2">
    <source>
        <dbReference type="EMBL" id="MBO0475461.1"/>
    </source>
</evidence>
<reference evidence="2 3" key="1">
    <citation type="submission" date="2021-03" db="EMBL/GenBank/DDBJ databases">
        <title>Enterococcal diversity collection.</title>
        <authorList>
            <person name="Gilmore M.S."/>
            <person name="Schwartzman J."/>
            <person name="Van Tyne D."/>
            <person name="Martin M."/>
            <person name="Earl A.M."/>
            <person name="Manson A.L."/>
            <person name="Straub T."/>
            <person name="Salamzade R."/>
            <person name="Saavedra J."/>
            <person name="Lebreton F."/>
            <person name="Prichula J."/>
            <person name="Schaufler K."/>
            <person name="Gaca A."/>
            <person name="Sgardioli B."/>
            <person name="Wagenaar J."/>
            <person name="Strong T."/>
        </authorList>
    </citation>
    <scope>NUCLEOTIDE SEQUENCE [LARGE SCALE GENOMIC DNA]</scope>
    <source>
        <strain evidence="2 3">DIV0080</strain>
    </source>
</reference>
<keyword evidence="3" id="KW-1185">Reference proteome</keyword>
<keyword evidence="1" id="KW-0472">Membrane</keyword>
<keyword evidence="1" id="KW-1133">Transmembrane helix</keyword>
<dbReference type="RefSeq" id="WP_206964046.1">
    <property type="nucleotide sequence ID" value="NZ_JAFLVX010000002.1"/>
</dbReference>
<protein>
    <recommendedName>
        <fullName evidence="4">5-bromo-4-chloroindolyl phosphate hydrolysis protein</fullName>
    </recommendedName>
</protein>
<dbReference type="Proteomes" id="UP000664857">
    <property type="component" value="Unassembled WGS sequence"/>
</dbReference>
<gene>
    <name evidence="2" type="ORF">DOK76_00180</name>
</gene>
<name>A0ABS3HRF2_9ENTE</name>
<evidence type="ECO:0000256" key="1">
    <source>
        <dbReference type="SAM" id="Phobius"/>
    </source>
</evidence>
<feature type="transmembrane region" description="Helical" evidence="1">
    <location>
        <begin position="7"/>
        <end position="40"/>
    </location>
</feature>
<accession>A0ABS3HRF2</accession>